<gene>
    <name evidence="2" type="ORF">M409DRAFT_17392</name>
</gene>
<evidence type="ECO:0000313" key="3">
    <source>
        <dbReference type="Proteomes" id="UP000799537"/>
    </source>
</evidence>
<reference evidence="2" key="1">
    <citation type="journal article" date="2020" name="Stud. Mycol.">
        <title>101 Dothideomycetes genomes: a test case for predicting lifestyles and emergence of pathogens.</title>
        <authorList>
            <person name="Haridas S."/>
            <person name="Albert R."/>
            <person name="Binder M."/>
            <person name="Bloem J."/>
            <person name="Labutti K."/>
            <person name="Salamov A."/>
            <person name="Andreopoulos B."/>
            <person name="Baker S."/>
            <person name="Barry K."/>
            <person name="Bills G."/>
            <person name="Bluhm B."/>
            <person name="Cannon C."/>
            <person name="Castanera R."/>
            <person name="Culley D."/>
            <person name="Daum C."/>
            <person name="Ezra D."/>
            <person name="Gonzalez J."/>
            <person name="Henrissat B."/>
            <person name="Kuo A."/>
            <person name="Liang C."/>
            <person name="Lipzen A."/>
            <person name="Lutzoni F."/>
            <person name="Magnuson J."/>
            <person name="Mondo S."/>
            <person name="Nolan M."/>
            <person name="Ohm R."/>
            <person name="Pangilinan J."/>
            <person name="Park H.-J."/>
            <person name="Ramirez L."/>
            <person name="Alfaro M."/>
            <person name="Sun H."/>
            <person name="Tritt A."/>
            <person name="Yoshinaga Y."/>
            <person name="Zwiers L.-H."/>
            <person name="Turgeon B."/>
            <person name="Goodwin S."/>
            <person name="Spatafora J."/>
            <person name="Crous P."/>
            <person name="Grigoriev I."/>
        </authorList>
    </citation>
    <scope>NUCLEOTIDE SEQUENCE</scope>
    <source>
        <strain evidence="2">ATCC 36951</strain>
    </source>
</reference>
<dbReference type="GeneID" id="54557319"/>
<name>A0A6A6CYI5_ZASCE</name>
<sequence>MEWKKKWQMGGGTAEVSLSIDPGRAWKKEEEKFEDWEVVDTPPYEEMKRFHGTAPPPKKQITEHESESTEPVTTSGSIAERRGQELPSASTSKAAQTADDTKGELHPCDRCNSYHYVEDCVYYLPDDKWLEYYTTHMPSVPLRSPDPEGPLVKKHQIRMTESGRTMLEEDVEHRRKRMLDKGRKVPKDLSVAELRERWERARREEGSEDELATGSATVQEKKGYIKAVRPERSVRFVQ</sequence>
<keyword evidence="3" id="KW-1185">Reference proteome</keyword>
<accession>A0A6A6CYI5</accession>
<evidence type="ECO:0000256" key="1">
    <source>
        <dbReference type="SAM" id="MobiDB-lite"/>
    </source>
</evidence>
<protein>
    <submittedName>
        <fullName evidence="2">Uncharacterized protein</fullName>
    </submittedName>
</protein>
<dbReference type="AlphaFoldDB" id="A0A6A6CYI5"/>
<dbReference type="RefSeq" id="XP_033673040.1">
    <property type="nucleotide sequence ID" value="XM_033804047.1"/>
</dbReference>
<organism evidence="2 3">
    <name type="scientific">Zasmidium cellare ATCC 36951</name>
    <dbReference type="NCBI Taxonomy" id="1080233"/>
    <lineage>
        <taxon>Eukaryota</taxon>
        <taxon>Fungi</taxon>
        <taxon>Dikarya</taxon>
        <taxon>Ascomycota</taxon>
        <taxon>Pezizomycotina</taxon>
        <taxon>Dothideomycetes</taxon>
        <taxon>Dothideomycetidae</taxon>
        <taxon>Mycosphaerellales</taxon>
        <taxon>Mycosphaerellaceae</taxon>
        <taxon>Zasmidium</taxon>
    </lineage>
</organism>
<dbReference type="EMBL" id="ML993581">
    <property type="protein sequence ID" value="KAF2172151.1"/>
    <property type="molecule type" value="Genomic_DNA"/>
</dbReference>
<evidence type="ECO:0000313" key="2">
    <source>
        <dbReference type="EMBL" id="KAF2172151.1"/>
    </source>
</evidence>
<proteinExistence type="predicted"/>
<dbReference type="OrthoDB" id="10331464at2759"/>
<dbReference type="Proteomes" id="UP000799537">
    <property type="component" value="Unassembled WGS sequence"/>
</dbReference>
<feature type="region of interest" description="Disordered" evidence="1">
    <location>
        <begin position="47"/>
        <end position="107"/>
    </location>
</feature>